<dbReference type="NCBIfam" id="TIGR00976">
    <property type="entry name" value="CocE_NonD"/>
    <property type="match status" value="1"/>
</dbReference>
<evidence type="ECO:0000259" key="4">
    <source>
        <dbReference type="SMART" id="SM00939"/>
    </source>
</evidence>
<dbReference type="Proteomes" id="UP000673691">
    <property type="component" value="Unassembled WGS sequence"/>
</dbReference>
<dbReference type="OrthoDB" id="416441at2759"/>
<dbReference type="InterPro" id="IPR005674">
    <property type="entry name" value="CocE/Ser_esterase"/>
</dbReference>
<dbReference type="Gene3D" id="3.40.50.1820">
    <property type="entry name" value="alpha/beta hydrolase"/>
    <property type="match status" value="2"/>
</dbReference>
<dbReference type="Pfam" id="PF02129">
    <property type="entry name" value="Peptidase_S15"/>
    <property type="match status" value="1"/>
</dbReference>
<dbReference type="InterPro" id="IPR000383">
    <property type="entry name" value="Xaa-Pro-like_dom"/>
</dbReference>
<dbReference type="InterPro" id="IPR013736">
    <property type="entry name" value="Xaa-Pro_dipept_C"/>
</dbReference>
<feature type="signal peptide" evidence="3">
    <location>
        <begin position="1"/>
        <end position="20"/>
    </location>
</feature>
<dbReference type="InterPro" id="IPR008979">
    <property type="entry name" value="Galactose-bd-like_sf"/>
</dbReference>
<sequence length="794" mass="88852">MAMLTFAAAAVLMLSGGSTAAKPAGSQTAWKAEERSWTGSRPDYGVTHRVSEITMKDGVNLSVTYTLPDPKYYGEAFPFFLYFGRRGYVVAKVDIRGTGSSGGRLVNKEYSEVELDDGAEIIRQLAHMTWNGGAVVSNRRVAMYGQSWGAFNALMLASRQTPYLATVYALHGSEDLYYNDVHYLDGVVHKDEYILSVDHENALPRWPAMKIDEEFIGDRFNATPWHMVYLQQQVDSPFWRNNSGMYHYDRFRIPMYLVGGIYDAYADFCLRYYDGIRKAQADPPRIKCTIGPWNHAWPQVDPDVLLVAIPADSLIGPNYDGLGEAVRWFDQWMKDYDTGILDEPDFTTFVRASHKPDPNIAVIPGQWRGFDWPVPSTKWERMSLSVGGRLEPLAKAEARSARPCERADASAFCLRRQAVLPYKATVGTEMGTWWGETLGDQADLDADSQVFDSGVLAEEVTVIGFPKVSLRVSSTAKLAHWAVRLEDVHPDGKVSHVTGALRNGAHRAGRERPAHLEPGEDFVVLFDLHFTTWTFPPGHRIRVAVSNALFRVVWPSPERMNTTLFVDQPDTWVELPTVPPLPPGGAFVPPFTQTPVPAEATAIPADSTKYKAGGYPRRYAVERVGSKKLVTTSADYYFRIKGALVGAMLTQRWIADDENPARSAWLNEARQLYVWDYPADASLRNAAGAAPALMMMSPEFRSFHESFPDNFPSSSSPPPATIPSRTGDSPSGWVWVKQAPGADLAGKRWIELHTKMSIVSDEEYFYSSLTRSIYENGTLISTKSFEQKDRRRFQ</sequence>
<dbReference type="SUPFAM" id="SSF53474">
    <property type="entry name" value="alpha/beta-Hydrolases"/>
    <property type="match status" value="1"/>
</dbReference>
<dbReference type="Gene3D" id="2.60.120.260">
    <property type="entry name" value="Galactose-binding domain-like"/>
    <property type="match status" value="1"/>
</dbReference>
<dbReference type="InterPro" id="IPR029058">
    <property type="entry name" value="AB_hydrolase_fold"/>
</dbReference>
<feature type="domain" description="Xaa-Pro dipeptidyl-peptidase C-terminal" evidence="4">
    <location>
        <begin position="326"/>
        <end position="583"/>
    </location>
</feature>
<feature type="region of interest" description="Disordered" evidence="2">
    <location>
        <begin position="707"/>
        <end position="731"/>
    </location>
</feature>
<evidence type="ECO:0000256" key="2">
    <source>
        <dbReference type="SAM" id="MobiDB-lite"/>
    </source>
</evidence>
<dbReference type="Pfam" id="PF08530">
    <property type="entry name" value="PepX_C"/>
    <property type="match status" value="1"/>
</dbReference>
<keyword evidence="3" id="KW-0732">Signal</keyword>
<evidence type="ECO:0000256" key="3">
    <source>
        <dbReference type="SAM" id="SignalP"/>
    </source>
</evidence>
<accession>A0A8H7ZR02</accession>
<organism evidence="5 6">
    <name type="scientific">Olpidium bornovanus</name>
    <dbReference type="NCBI Taxonomy" id="278681"/>
    <lineage>
        <taxon>Eukaryota</taxon>
        <taxon>Fungi</taxon>
        <taxon>Fungi incertae sedis</taxon>
        <taxon>Olpidiomycota</taxon>
        <taxon>Olpidiomycotina</taxon>
        <taxon>Olpidiomycetes</taxon>
        <taxon>Olpidiales</taxon>
        <taxon>Olpidiaceae</taxon>
        <taxon>Olpidium</taxon>
    </lineage>
</organism>
<evidence type="ECO:0000313" key="5">
    <source>
        <dbReference type="EMBL" id="KAG5457812.1"/>
    </source>
</evidence>
<keyword evidence="1" id="KW-0378">Hydrolase</keyword>
<feature type="chain" id="PRO_5034553556" evidence="3">
    <location>
        <begin position="21"/>
        <end position="794"/>
    </location>
</feature>
<evidence type="ECO:0000313" key="6">
    <source>
        <dbReference type="Proteomes" id="UP000673691"/>
    </source>
</evidence>
<dbReference type="GO" id="GO:0008239">
    <property type="term" value="F:dipeptidyl-peptidase activity"/>
    <property type="evidence" value="ECO:0007669"/>
    <property type="project" value="InterPro"/>
</dbReference>
<gene>
    <name evidence="5" type="ORF">BJ554DRAFT_2083</name>
</gene>
<dbReference type="EMBL" id="JAEFCI010009432">
    <property type="protein sequence ID" value="KAG5457812.1"/>
    <property type="molecule type" value="Genomic_DNA"/>
</dbReference>
<reference evidence="5 6" key="1">
    <citation type="journal article" name="Sci. Rep.">
        <title>Genome-scale phylogenetic analyses confirm Olpidium as the closest living zoosporic fungus to the non-flagellated, terrestrial fungi.</title>
        <authorList>
            <person name="Chang Y."/>
            <person name="Rochon D."/>
            <person name="Sekimoto S."/>
            <person name="Wang Y."/>
            <person name="Chovatia M."/>
            <person name="Sandor L."/>
            <person name="Salamov A."/>
            <person name="Grigoriev I.V."/>
            <person name="Stajich J.E."/>
            <person name="Spatafora J.W."/>
        </authorList>
    </citation>
    <scope>NUCLEOTIDE SEQUENCE [LARGE SCALE GENOMIC DNA]</scope>
    <source>
        <strain evidence="5">S191</strain>
    </source>
</reference>
<dbReference type="SUPFAM" id="SSF49785">
    <property type="entry name" value="Galactose-binding domain-like"/>
    <property type="match status" value="1"/>
</dbReference>
<proteinExistence type="predicted"/>
<dbReference type="AlphaFoldDB" id="A0A8H7ZR02"/>
<name>A0A8H7ZR02_9FUNG</name>
<evidence type="ECO:0000256" key="1">
    <source>
        <dbReference type="ARBA" id="ARBA00022801"/>
    </source>
</evidence>
<keyword evidence="6" id="KW-1185">Reference proteome</keyword>
<dbReference type="SMART" id="SM00939">
    <property type="entry name" value="PepX_C"/>
    <property type="match status" value="1"/>
</dbReference>
<comment type="caution">
    <text evidence="5">The sequence shown here is derived from an EMBL/GenBank/DDBJ whole genome shotgun (WGS) entry which is preliminary data.</text>
</comment>
<protein>
    <submittedName>
        <fullName evidence="5">Peptidase S15</fullName>
    </submittedName>
</protein>